<gene>
    <name evidence="2" type="ORF">AMD02_13815</name>
</gene>
<sequence length="72" mass="8616">MSFELLIPLAAIALPAVIVFIVFRHKAKELEMRQEWNPELEDLNDKMDIILQRLDAIEEQQRLMIRERKKEV</sequence>
<protein>
    <recommendedName>
        <fullName evidence="3">Phage shock protein B</fullName>
    </recommendedName>
</protein>
<evidence type="ECO:0000313" key="2">
    <source>
        <dbReference type="EMBL" id="KOO39807.1"/>
    </source>
</evidence>
<dbReference type="EMBL" id="LILD01000001">
    <property type="protein sequence ID" value="KOO39807.1"/>
    <property type="molecule type" value="Genomic_DNA"/>
</dbReference>
<organism evidence="2">
    <name type="scientific">Halalkalibacterium halodurans</name>
    <name type="common">Bacillus halodurans</name>
    <dbReference type="NCBI Taxonomy" id="86665"/>
    <lineage>
        <taxon>Bacteria</taxon>
        <taxon>Bacillati</taxon>
        <taxon>Bacillota</taxon>
        <taxon>Bacilli</taxon>
        <taxon>Bacillales</taxon>
        <taxon>Bacillaceae</taxon>
        <taxon>Halalkalibacterium (ex Joshi et al. 2022)</taxon>
    </lineage>
</organism>
<dbReference type="PATRIC" id="fig|136160.3.peg.3214"/>
<accession>A0A4Y7X2D4</accession>
<dbReference type="GeneID" id="87596738"/>
<dbReference type="RefSeq" id="WP_010897280.1">
    <property type="nucleotide sequence ID" value="NZ_CP040441.1"/>
</dbReference>
<proteinExistence type="predicted"/>
<evidence type="ECO:0000256" key="1">
    <source>
        <dbReference type="SAM" id="Phobius"/>
    </source>
</evidence>
<keyword evidence="1" id="KW-0812">Transmembrane</keyword>
<comment type="caution">
    <text evidence="2">The sequence shown here is derived from an EMBL/GenBank/DDBJ whole genome shotgun (WGS) entry which is preliminary data.</text>
</comment>
<keyword evidence="1" id="KW-0472">Membrane</keyword>
<feature type="transmembrane region" description="Helical" evidence="1">
    <location>
        <begin position="6"/>
        <end position="23"/>
    </location>
</feature>
<dbReference type="AlphaFoldDB" id="A0A0M0KMF9"/>
<reference evidence="2" key="1">
    <citation type="submission" date="2015-08" db="EMBL/GenBank/DDBJ databases">
        <title>Complete DNA Sequence of Pseudomonas syringae pv. actinidiae, the Causal Agent of Kiwifruit Canker Disease.</title>
        <authorList>
            <person name="Rikkerink E.H.A."/>
            <person name="Fineran P.C."/>
        </authorList>
    </citation>
    <scope>NUCLEOTIDE SEQUENCE</scope>
    <source>
        <strain evidence="2">DSM 13666</strain>
    </source>
</reference>
<name>A0A0M0KMF9_ALKHA</name>
<accession>A0A0M0KMF9</accession>
<keyword evidence="1" id="KW-1133">Transmembrane helix</keyword>
<evidence type="ECO:0008006" key="3">
    <source>
        <dbReference type="Google" id="ProtNLM"/>
    </source>
</evidence>
<dbReference type="OMA" id="MTIPWWI"/>